<dbReference type="PROSITE" id="PS50005">
    <property type="entry name" value="TPR"/>
    <property type="match status" value="5"/>
</dbReference>
<feature type="domain" description="Ancillary SecYEG translocon subunit/Cell division coordinator CpoB TPR" evidence="5">
    <location>
        <begin position="221"/>
        <end position="360"/>
    </location>
</feature>
<evidence type="ECO:0000256" key="3">
    <source>
        <dbReference type="PROSITE-ProRule" id="PRU00339"/>
    </source>
</evidence>
<dbReference type="Gene3D" id="1.25.40.10">
    <property type="entry name" value="Tetratricopeptide repeat domain"/>
    <property type="match status" value="4"/>
</dbReference>
<organism evidence="6 7">
    <name type="scientific">Fulvivirga sedimenti</name>
    <dbReference type="NCBI Taxonomy" id="2879465"/>
    <lineage>
        <taxon>Bacteria</taxon>
        <taxon>Pseudomonadati</taxon>
        <taxon>Bacteroidota</taxon>
        <taxon>Cytophagia</taxon>
        <taxon>Cytophagales</taxon>
        <taxon>Fulvivirgaceae</taxon>
        <taxon>Fulvivirga</taxon>
    </lineage>
</organism>
<keyword evidence="7" id="KW-1185">Reference proteome</keyword>
<dbReference type="Pfam" id="PF14559">
    <property type="entry name" value="TPR_19"/>
    <property type="match status" value="1"/>
</dbReference>
<keyword evidence="2 3" id="KW-0802">TPR repeat</keyword>
<dbReference type="SMART" id="SM00028">
    <property type="entry name" value="TPR"/>
    <property type="match status" value="7"/>
</dbReference>
<dbReference type="Pfam" id="PF09976">
    <property type="entry name" value="TPR_21"/>
    <property type="match status" value="1"/>
</dbReference>
<feature type="repeat" description="TPR" evidence="3">
    <location>
        <begin position="523"/>
        <end position="556"/>
    </location>
</feature>
<evidence type="ECO:0000256" key="2">
    <source>
        <dbReference type="ARBA" id="ARBA00022803"/>
    </source>
</evidence>
<feature type="repeat" description="TPR" evidence="3">
    <location>
        <begin position="38"/>
        <end position="71"/>
    </location>
</feature>
<sequence>MKSFLIPLLLCCLSMTMEYAHGQNKKSKEVDAKTRLEAEFYFTEGEKFFILEDFAKALVLFRKSAESDPNNATAHFKMAQVYRLMGDQVQALQEISTAISINPDNKYFHALQAELYTDMNEFDRAADVYENMISSMDGTDEYLFELAAIYLFQQKYEKAITAYDRIEQYYGASEEIGTQRQMIYLQQNKLDKAIAEGEKLIESFTETDKYAVRQVELLLNNGMEKEAGVEIMELIEKFPQSARLRLILSDMQRKSGNVALAEESLREAFRNPVMDIDTKVQQLAEYRTLLSEDELRERALPLAEILTEVHPESALAYAVKGDLYQALGDRAESKNAYLKALQYDQSNLSVWQNVLQMLIENNRMDSVLLLSEEALEVFPNQGMIYYFNGAANLQKQNYDEAVYALEQGKRLSSANLGLVSVFNSMLGDAYNGAGDYTKSDRAYDAALDFDPDNLAVLNNYSYYLALRKEKLDKAEAMARRAVDGDPDNTTFLDTYAWVLFTQEKYKEASKVIEKAINLGNVSAIHYEHYGDILYKLGEINAAVEQWKKARELNPKAPLIDKKIAEKTLYE</sequence>
<dbReference type="Proteomes" id="UP001139409">
    <property type="component" value="Unassembled WGS sequence"/>
</dbReference>
<accession>A0A9X1HVZ5</accession>
<dbReference type="Pfam" id="PF13432">
    <property type="entry name" value="TPR_16"/>
    <property type="match status" value="1"/>
</dbReference>
<dbReference type="EMBL" id="JAIXNE010000005">
    <property type="protein sequence ID" value="MCA6078068.1"/>
    <property type="molecule type" value="Genomic_DNA"/>
</dbReference>
<name>A0A9X1HVZ5_9BACT</name>
<proteinExistence type="predicted"/>
<evidence type="ECO:0000313" key="7">
    <source>
        <dbReference type="Proteomes" id="UP001139409"/>
    </source>
</evidence>
<feature type="repeat" description="TPR" evidence="3">
    <location>
        <begin position="72"/>
        <end position="105"/>
    </location>
</feature>
<feature type="repeat" description="TPR" evidence="3">
    <location>
        <begin position="314"/>
        <end position="347"/>
    </location>
</feature>
<dbReference type="InterPro" id="IPR052346">
    <property type="entry name" value="O-mannosyl-transferase_TMTC"/>
</dbReference>
<comment type="caution">
    <text evidence="6">The sequence shown here is derived from an EMBL/GenBank/DDBJ whole genome shotgun (WGS) entry which is preliminary data.</text>
</comment>
<dbReference type="PANTHER" id="PTHR44227:SF3">
    <property type="entry name" value="PROTEIN O-MANNOSYL-TRANSFERASE TMTC4"/>
    <property type="match status" value="1"/>
</dbReference>
<feature type="chain" id="PRO_5040967676" evidence="4">
    <location>
        <begin position="23"/>
        <end position="570"/>
    </location>
</feature>
<dbReference type="InterPro" id="IPR018704">
    <property type="entry name" value="SecYEG/CpoB_TPR"/>
</dbReference>
<dbReference type="RefSeq" id="WP_225698926.1">
    <property type="nucleotide sequence ID" value="NZ_JAIXNE010000005.1"/>
</dbReference>
<dbReference type="AlphaFoldDB" id="A0A9X1HVZ5"/>
<feature type="repeat" description="TPR" evidence="3">
    <location>
        <begin position="420"/>
        <end position="453"/>
    </location>
</feature>
<gene>
    <name evidence="6" type="ORF">LDX50_24550</name>
</gene>
<keyword evidence="4" id="KW-0732">Signal</keyword>
<evidence type="ECO:0000256" key="4">
    <source>
        <dbReference type="SAM" id="SignalP"/>
    </source>
</evidence>
<reference evidence="6" key="1">
    <citation type="submission" date="2021-09" db="EMBL/GenBank/DDBJ databases">
        <title>Fulvivirga sp. isolated from coastal sediment.</title>
        <authorList>
            <person name="Yu H."/>
        </authorList>
    </citation>
    <scope>NUCLEOTIDE SEQUENCE</scope>
    <source>
        <strain evidence="6">1062</strain>
    </source>
</reference>
<dbReference type="InterPro" id="IPR011990">
    <property type="entry name" value="TPR-like_helical_dom_sf"/>
</dbReference>
<evidence type="ECO:0000313" key="6">
    <source>
        <dbReference type="EMBL" id="MCA6078068.1"/>
    </source>
</evidence>
<dbReference type="SUPFAM" id="SSF48452">
    <property type="entry name" value="TPR-like"/>
    <property type="match status" value="3"/>
</dbReference>
<dbReference type="PANTHER" id="PTHR44227">
    <property type="match status" value="1"/>
</dbReference>
<evidence type="ECO:0000256" key="1">
    <source>
        <dbReference type="ARBA" id="ARBA00022737"/>
    </source>
</evidence>
<protein>
    <submittedName>
        <fullName evidence="6">Tetratricopeptide repeat protein</fullName>
    </submittedName>
</protein>
<dbReference type="InterPro" id="IPR019734">
    <property type="entry name" value="TPR_rpt"/>
</dbReference>
<evidence type="ECO:0000259" key="5">
    <source>
        <dbReference type="Pfam" id="PF09976"/>
    </source>
</evidence>
<keyword evidence="1" id="KW-0677">Repeat</keyword>
<feature type="signal peptide" evidence="4">
    <location>
        <begin position="1"/>
        <end position="22"/>
    </location>
</feature>